<dbReference type="PANTHER" id="PTHR30413:SF8">
    <property type="entry name" value="TRANSPORT PERMEASE PROTEIN"/>
    <property type="match status" value="1"/>
</dbReference>
<feature type="transmembrane region" description="Helical" evidence="8">
    <location>
        <begin position="58"/>
        <end position="83"/>
    </location>
</feature>
<dbReference type="Pfam" id="PF01061">
    <property type="entry name" value="ABC2_membrane"/>
    <property type="match status" value="1"/>
</dbReference>
<dbReference type="HOGENOM" id="CLU_060703_6_0_0"/>
<name>C9MZG9_9FUSO</name>
<dbReference type="InterPro" id="IPR000412">
    <property type="entry name" value="ABC_2_transport"/>
</dbReference>
<dbReference type="STRING" id="634994.GCWU000323_02161"/>
<evidence type="ECO:0000256" key="3">
    <source>
        <dbReference type="ARBA" id="ARBA00022448"/>
    </source>
</evidence>
<evidence type="ECO:0000313" key="10">
    <source>
        <dbReference type="EMBL" id="EEX74018.1"/>
    </source>
</evidence>
<dbReference type="GO" id="GO:0015920">
    <property type="term" value="P:lipopolysaccharide transport"/>
    <property type="evidence" value="ECO:0007669"/>
    <property type="project" value="TreeGrafter"/>
</dbReference>
<dbReference type="InterPro" id="IPR013525">
    <property type="entry name" value="ABC2_TM"/>
</dbReference>
<feature type="transmembrane region" description="Helical" evidence="8">
    <location>
        <begin position="24"/>
        <end position="46"/>
    </location>
</feature>
<sequence length="160" mass="18451">MFKYIDLLNELVIRDIKIKYKRSFLGVLWSVLNPLLMMVVMSVVFSTMFQSSIPNFPMYLIIGQILFSLFSEVTNMAMMSIIYNGGLIKKVYIPKYIFPLSKALFALSNLFFSLIAVILVALFTKLQLHWELFFVLIPIILLFFFSLGIGLVLASYAVFF</sequence>
<feature type="domain" description="ABC-2 type transporter transmembrane" evidence="9">
    <location>
        <begin position="11"/>
        <end position="158"/>
    </location>
</feature>
<keyword evidence="3" id="KW-0813">Transport</keyword>
<protein>
    <recommendedName>
        <fullName evidence="9">ABC-2 type transporter transmembrane domain-containing protein</fullName>
    </recommendedName>
</protein>
<evidence type="ECO:0000256" key="8">
    <source>
        <dbReference type="SAM" id="Phobius"/>
    </source>
</evidence>
<keyword evidence="6 8" id="KW-1133">Transmembrane helix</keyword>
<organism evidence="10 11">
    <name type="scientific">Leptotrichia hofstadii F0254</name>
    <dbReference type="NCBI Taxonomy" id="634994"/>
    <lineage>
        <taxon>Bacteria</taxon>
        <taxon>Fusobacteriati</taxon>
        <taxon>Fusobacteriota</taxon>
        <taxon>Fusobacteriia</taxon>
        <taxon>Fusobacteriales</taxon>
        <taxon>Leptotrichiaceae</taxon>
        <taxon>Leptotrichia</taxon>
    </lineage>
</organism>
<dbReference type="GO" id="GO:0043190">
    <property type="term" value="C:ATP-binding cassette (ABC) transporter complex"/>
    <property type="evidence" value="ECO:0007669"/>
    <property type="project" value="InterPro"/>
</dbReference>
<accession>C9MZG9</accession>
<comment type="caution">
    <text evidence="10">The sequence shown here is derived from an EMBL/GenBank/DDBJ whole genome shotgun (WGS) entry which is preliminary data.</text>
</comment>
<evidence type="ECO:0000313" key="11">
    <source>
        <dbReference type="Proteomes" id="UP000006233"/>
    </source>
</evidence>
<dbReference type="PRINTS" id="PR00164">
    <property type="entry name" value="ABC2TRNSPORT"/>
</dbReference>
<comment type="similarity">
    <text evidence="2">Belongs to the ABC-2 integral membrane protein family.</text>
</comment>
<dbReference type="AlphaFoldDB" id="C9MZG9"/>
<evidence type="ECO:0000256" key="7">
    <source>
        <dbReference type="ARBA" id="ARBA00023136"/>
    </source>
</evidence>
<evidence type="ECO:0000256" key="5">
    <source>
        <dbReference type="ARBA" id="ARBA00022692"/>
    </source>
</evidence>
<dbReference type="PANTHER" id="PTHR30413">
    <property type="entry name" value="INNER MEMBRANE TRANSPORT PERMEASE"/>
    <property type="match status" value="1"/>
</dbReference>
<proteinExistence type="inferred from homology"/>
<keyword evidence="5 8" id="KW-0812">Transmembrane</keyword>
<dbReference type="Proteomes" id="UP000006233">
    <property type="component" value="Unassembled WGS sequence"/>
</dbReference>
<dbReference type="GO" id="GO:0140359">
    <property type="term" value="F:ABC-type transporter activity"/>
    <property type="evidence" value="ECO:0007669"/>
    <property type="project" value="InterPro"/>
</dbReference>
<evidence type="ECO:0000256" key="2">
    <source>
        <dbReference type="ARBA" id="ARBA00007783"/>
    </source>
</evidence>
<feature type="transmembrane region" description="Helical" evidence="8">
    <location>
        <begin position="132"/>
        <end position="159"/>
    </location>
</feature>
<comment type="subcellular location">
    <subcellularLocation>
        <location evidence="1">Cell inner membrane</location>
        <topology evidence="1">Multi-pass membrane protein</topology>
    </subcellularLocation>
</comment>
<reference evidence="10 11" key="1">
    <citation type="submission" date="2009-09" db="EMBL/GenBank/DDBJ databases">
        <authorList>
            <person name="Weinstock G."/>
            <person name="Sodergren E."/>
            <person name="Clifton S."/>
            <person name="Fulton L."/>
            <person name="Fulton B."/>
            <person name="Courtney L."/>
            <person name="Fronick C."/>
            <person name="Harrison M."/>
            <person name="Strong C."/>
            <person name="Farmer C."/>
            <person name="Delahaunty K."/>
            <person name="Markovic C."/>
            <person name="Hall O."/>
            <person name="Minx P."/>
            <person name="Tomlinson C."/>
            <person name="Mitreva M."/>
            <person name="Nelson J."/>
            <person name="Hou S."/>
            <person name="Wollam A."/>
            <person name="Pepin K.H."/>
            <person name="Johnson M."/>
            <person name="Bhonagiri V."/>
            <person name="Nash W.E."/>
            <person name="Warren W."/>
            <person name="Chinwalla A."/>
            <person name="Mardis E.R."/>
            <person name="Wilson R.K."/>
        </authorList>
    </citation>
    <scope>NUCLEOTIDE SEQUENCE [LARGE SCALE GENOMIC DNA]</scope>
    <source>
        <strain evidence="10 11">F0254</strain>
    </source>
</reference>
<dbReference type="eggNOG" id="COG1682">
    <property type="taxonomic scope" value="Bacteria"/>
</dbReference>
<evidence type="ECO:0000256" key="1">
    <source>
        <dbReference type="ARBA" id="ARBA00004429"/>
    </source>
</evidence>
<keyword evidence="4" id="KW-1003">Cell membrane</keyword>
<evidence type="ECO:0000256" key="4">
    <source>
        <dbReference type="ARBA" id="ARBA00022475"/>
    </source>
</evidence>
<evidence type="ECO:0000259" key="9">
    <source>
        <dbReference type="Pfam" id="PF01061"/>
    </source>
</evidence>
<keyword evidence="7 8" id="KW-0472">Membrane</keyword>
<feature type="transmembrane region" description="Helical" evidence="8">
    <location>
        <begin position="104"/>
        <end position="126"/>
    </location>
</feature>
<gene>
    <name evidence="10" type="ORF">GCWU000323_02161</name>
</gene>
<dbReference type="EMBL" id="ACVB02000024">
    <property type="protein sequence ID" value="EEX74018.1"/>
    <property type="molecule type" value="Genomic_DNA"/>
</dbReference>
<evidence type="ECO:0000256" key="6">
    <source>
        <dbReference type="ARBA" id="ARBA00022989"/>
    </source>
</evidence>